<sequence length="322" mass="37277">MAMANSSIVKSFELTPELLFDICSHNIYGVYGEFKRTGFSIQKNKEYGIHSFVSKDLYVQIKKNIVTLDLWIQNKTFTKSMILSRNVLLKLRKPQNDTDEVTIQLMYLDKDRKTIDELKSLELTYSIWSKFIGLQAEIDPYLKSKKRKISMTNTDDDDQTLTCFRLVKTNQSANIAFEWTLTFEQSLMKMDAELSKGTDCTKLLIEQKKILVPTCDEILKYAYIFLLNKEILRLKGACVQCQTNSANQHECVTEPYFFIAADNILNIEIKKVSKRLASFLNITFTEEMYDAVHKITGSTYEVDIAPCIESNQMIMDILQCIW</sequence>
<gene>
    <name evidence="1" type="ORF">OFUS_LOCUS7427</name>
</gene>
<name>A0A8S4NKA3_OWEFU</name>
<protein>
    <submittedName>
        <fullName evidence="1">Uncharacterized protein</fullName>
    </submittedName>
</protein>
<accession>A0A8S4NKA3</accession>
<comment type="caution">
    <text evidence="1">The sequence shown here is derived from an EMBL/GenBank/DDBJ whole genome shotgun (WGS) entry which is preliminary data.</text>
</comment>
<keyword evidence="2" id="KW-1185">Reference proteome</keyword>
<dbReference type="EMBL" id="CAIIXF020000004">
    <property type="protein sequence ID" value="CAH1780782.1"/>
    <property type="molecule type" value="Genomic_DNA"/>
</dbReference>
<dbReference type="Proteomes" id="UP000749559">
    <property type="component" value="Unassembled WGS sequence"/>
</dbReference>
<reference evidence="1" key="1">
    <citation type="submission" date="2022-03" db="EMBL/GenBank/DDBJ databases">
        <authorList>
            <person name="Martin C."/>
        </authorList>
    </citation>
    <scope>NUCLEOTIDE SEQUENCE</scope>
</reference>
<dbReference type="AlphaFoldDB" id="A0A8S4NKA3"/>
<evidence type="ECO:0000313" key="1">
    <source>
        <dbReference type="EMBL" id="CAH1780782.1"/>
    </source>
</evidence>
<proteinExistence type="predicted"/>
<evidence type="ECO:0000313" key="2">
    <source>
        <dbReference type="Proteomes" id="UP000749559"/>
    </source>
</evidence>
<organism evidence="1 2">
    <name type="scientific">Owenia fusiformis</name>
    <name type="common">Polychaete worm</name>
    <dbReference type="NCBI Taxonomy" id="6347"/>
    <lineage>
        <taxon>Eukaryota</taxon>
        <taxon>Metazoa</taxon>
        <taxon>Spiralia</taxon>
        <taxon>Lophotrochozoa</taxon>
        <taxon>Annelida</taxon>
        <taxon>Polychaeta</taxon>
        <taxon>Sedentaria</taxon>
        <taxon>Canalipalpata</taxon>
        <taxon>Sabellida</taxon>
        <taxon>Oweniida</taxon>
        <taxon>Oweniidae</taxon>
        <taxon>Owenia</taxon>
    </lineage>
</organism>